<evidence type="ECO:0000256" key="2">
    <source>
        <dbReference type="ARBA" id="ARBA00023125"/>
    </source>
</evidence>
<gene>
    <name evidence="5" type="ORF">LNTAR_10266</name>
</gene>
<dbReference type="PANTHER" id="PTHR30349:SF41">
    <property type="entry name" value="INTEGRASE_RECOMBINASE PROTEIN MJ0367-RELATED"/>
    <property type="match status" value="1"/>
</dbReference>
<dbReference type="Gene3D" id="1.10.443.10">
    <property type="entry name" value="Intergrase catalytic core"/>
    <property type="match status" value="1"/>
</dbReference>
<comment type="caution">
    <text evidence="5">The sequence shown here is derived from an EMBL/GenBank/DDBJ whole genome shotgun (WGS) entry which is preliminary data.</text>
</comment>
<dbReference type="Proteomes" id="UP000004947">
    <property type="component" value="Unassembled WGS sequence"/>
</dbReference>
<dbReference type="STRING" id="313628.LNTAR_10266"/>
<reference evidence="5 6" key="1">
    <citation type="journal article" date="2010" name="J. Bacteriol.">
        <title>Genome sequence of Lentisphaera araneosa HTCC2155T, the type species of the order Lentisphaerales in the phylum Lentisphaerae.</title>
        <authorList>
            <person name="Thrash J.C."/>
            <person name="Cho J.C."/>
            <person name="Vergin K.L."/>
            <person name="Morris R.M."/>
            <person name="Giovannoni S.J."/>
        </authorList>
    </citation>
    <scope>NUCLEOTIDE SEQUENCE [LARGE SCALE GENOMIC DNA]</scope>
    <source>
        <strain evidence="5 6">HTCC2155</strain>
    </source>
</reference>
<dbReference type="InterPro" id="IPR013762">
    <property type="entry name" value="Integrase-like_cat_sf"/>
</dbReference>
<accession>A6DIK6</accession>
<dbReference type="CDD" id="cd00796">
    <property type="entry name" value="INT_Rci_Hp1_C"/>
    <property type="match status" value="1"/>
</dbReference>
<dbReference type="InterPro" id="IPR050090">
    <property type="entry name" value="Tyrosine_recombinase_XerCD"/>
</dbReference>
<dbReference type="eggNOG" id="COG0582">
    <property type="taxonomic scope" value="Bacteria"/>
</dbReference>
<dbReference type="InterPro" id="IPR011010">
    <property type="entry name" value="DNA_brk_join_enz"/>
</dbReference>
<feature type="domain" description="Tyr recombinase" evidence="4">
    <location>
        <begin position="180"/>
        <end position="356"/>
    </location>
</feature>
<organism evidence="5 6">
    <name type="scientific">Lentisphaera araneosa HTCC2155</name>
    <dbReference type="NCBI Taxonomy" id="313628"/>
    <lineage>
        <taxon>Bacteria</taxon>
        <taxon>Pseudomonadati</taxon>
        <taxon>Lentisphaerota</taxon>
        <taxon>Lentisphaeria</taxon>
        <taxon>Lentisphaerales</taxon>
        <taxon>Lentisphaeraceae</taxon>
        <taxon>Lentisphaera</taxon>
    </lineage>
</organism>
<dbReference type="Pfam" id="PF00589">
    <property type="entry name" value="Phage_integrase"/>
    <property type="match status" value="1"/>
</dbReference>
<evidence type="ECO:0000313" key="6">
    <source>
        <dbReference type="Proteomes" id="UP000004947"/>
    </source>
</evidence>
<dbReference type="SUPFAM" id="SSF56349">
    <property type="entry name" value="DNA breaking-rejoining enzymes"/>
    <property type="match status" value="1"/>
</dbReference>
<proteinExistence type="inferred from homology"/>
<sequence>MARAKGQGNIFKRGDTYYLRFSVNGKKKTVSRKTKNKLEADKKAKDLLAPSKANSELEAAEFIAKAKGLVSDKRIPIKDGWSIYNKSKKRLDSGDLTLVRYSQYWSKLVKFLEKHYSNLEYVDEINAAMADEFLENLTVASGTYNKYNNFLKRYFMTVGKECGVHINPFDGFATKRQQKKSWRELNSEEIDLLKNLPKSDDWALCNIGIYTGMRLKDAALLKWADIDLDRDILTFMPSKTAKQEKVIQLPILSELKKIFLWIKQKGKPSVYLLPQMAALYSRDQYSLSRYIQDLFTDLKITDGKVGFHSFRHTFVSECAKNGVPQSIVQAIVGHGSPAMTRHYTHIDVESTRKWLEPTSTKKQHLNTDHLLSLLESMDDSNWRQNRKSLISILRSDT</sequence>
<dbReference type="PROSITE" id="PS51898">
    <property type="entry name" value="TYR_RECOMBINASE"/>
    <property type="match status" value="1"/>
</dbReference>
<dbReference type="InterPro" id="IPR002104">
    <property type="entry name" value="Integrase_catalytic"/>
</dbReference>
<keyword evidence="2" id="KW-0238">DNA-binding</keyword>
<dbReference type="EMBL" id="ABCK01000005">
    <property type="protein sequence ID" value="EDM28292.1"/>
    <property type="molecule type" value="Genomic_DNA"/>
</dbReference>
<evidence type="ECO:0000259" key="4">
    <source>
        <dbReference type="PROSITE" id="PS51898"/>
    </source>
</evidence>
<dbReference type="AlphaFoldDB" id="A6DIK6"/>
<keyword evidence="6" id="KW-1185">Reference proteome</keyword>
<protein>
    <submittedName>
        <fullName evidence="5">Prophage DLP12 integrase</fullName>
    </submittedName>
</protein>
<evidence type="ECO:0000256" key="1">
    <source>
        <dbReference type="ARBA" id="ARBA00008857"/>
    </source>
</evidence>
<evidence type="ECO:0000256" key="3">
    <source>
        <dbReference type="ARBA" id="ARBA00023172"/>
    </source>
</evidence>
<dbReference type="OrthoDB" id="9803188at2"/>
<evidence type="ECO:0000313" key="5">
    <source>
        <dbReference type="EMBL" id="EDM28292.1"/>
    </source>
</evidence>
<keyword evidence="3" id="KW-0233">DNA recombination</keyword>
<dbReference type="GO" id="GO:0006310">
    <property type="term" value="P:DNA recombination"/>
    <property type="evidence" value="ECO:0007669"/>
    <property type="project" value="UniProtKB-KW"/>
</dbReference>
<dbReference type="PANTHER" id="PTHR30349">
    <property type="entry name" value="PHAGE INTEGRASE-RELATED"/>
    <property type="match status" value="1"/>
</dbReference>
<dbReference type="GO" id="GO:0015074">
    <property type="term" value="P:DNA integration"/>
    <property type="evidence" value="ECO:0007669"/>
    <property type="project" value="InterPro"/>
</dbReference>
<dbReference type="RefSeq" id="WP_007277737.1">
    <property type="nucleotide sequence ID" value="NZ_ABCK01000005.1"/>
</dbReference>
<comment type="similarity">
    <text evidence="1">Belongs to the 'phage' integrase family.</text>
</comment>
<dbReference type="GO" id="GO:0003677">
    <property type="term" value="F:DNA binding"/>
    <property type="evidence" value="ECO:0007669"/>
    <property type="project" value="UniProtKB-KW"/>
</dbReference>
<name>A6DIK6_9BACT</name>